<dbReference type="SMART" id="SM00116">
    <property type="entry name" value="CBS"/>
    <property type="match status" value="2"/>
</dbReference>
<dbReference type="InterPro" id="IPR000644">
    <property type="entry name" value="CBS_dom"/>
</dbReference>
<keyword evidence="1" id="KW-0129">CBS domain</keyword>
<name>A0AA48LYW6_9ZZZZ</name>
<sequence>MLACDLMRRGLVYVTADADLDYVAKALAESPMGVVAVVDDNLTPIGIVTRSNLEKARPPIPADLGPIPEFLLRNRPRNLPFRGNGKALTEIMTAPPIFVPSEARLAEVEKVMDEHRLKRMPVVEGHKLVGVLLRREVAQAMSRGRGDATPAALAKDETILKLAPPEQDFCAVATASDFRGLVATHERALDAERVEHHRAAMALREQRIRDLAAQRLTDGAWRDMLAKARAAAANGLMESMLIRFPAQLCTDGGRAINAPDPHWPETLRGEPADVFRRWRNELHPRGFKIAAQIIEFPEGLPGDAALFLIWGAGG</sequence>
<reference evidence="3" key="1">
    <citation type="submission" date="2023-07" db="EMBL/GenBank/DDBJ databases">
        <authorList>
            <person name="Pelsma A.J. K."/>
        </authorList>
    </citation>
    <scope>NUCLEOTIDE SEQUENCE</scope>
</reference>
<dbReference type="EMBL" id="OY288114">
    <property type="protein sequence ID" value="CAJ0865353.1"/>
    <property type="molecule type" value="Genomic_DNA"/>
</dbReference>
<dbReference type="InterPro" id="IPR046342">
    <property type="entry name" value="CBS_dom_sf"/>
</dbReference>
<gene>
    <name evidence="3" type="ORF">AMST5_01758</name>
</gene>
<dbReference type="SUPFAM" id="SSF54631">
    <property type="entry name" value="CBS-domain pair"/>
    <property type="match status" value="1"/>
</dbReference>
<feature type="domain" description="CBS" evidence="2">
    <location>
        <begin position="92"/>
        <end position="148"/>
    </location>
</feature>
<evidence type="ECO:0000313" key="3">
    <source>
        <dbReference type="EMBL" id="CAJ0865353.1"/>
    </source>
</evidence>
<accession>A0AA48LYW6</accession>
<dbReference type="InterPro" id="IPR051257">
    <property type="entry name" value="Diverse_CBS-Domain"/>
</dbReference>
<organism evidence="3">
    <name type="scientific">freshwater sediment metagenome</name>
    <dbReference type="NCBI Taxonomy" id="556182"/>
    <lineage>
        <taxon>unclassified sequences</taxon>
        <taxon>metagenomes</taxon>
        <taxon>ecological metagenomes</taxon>
    </lineage>
</organism>
<evidence type="ECO:0000259" key="2">
    <source>
        <dbReference type="PROSITE" id="PS51371"/>
    </source>
</evidence>
<dbReference type="PANTHER" id="PTHR43080">
    <property type="entry name" value="CBS DOMAIN-CONTAINING PROTEIN CBSX3, MITOCHONDRIAL"/>
    <property type="match status" value="1"/>
</dbReference>
<dbReference type="AlphaFoldDB" id="A0AA48LYW6"/>
<evidence type="ECO:0000256" key="1">
    <source>
        <dbReference type="ARBA" id="ARBA00023122"/>
    </source>
</evidence>
<dbReference type="Gene3D" id="3.10.580.10">
    <property type="entry name" value="CBS-domain"/>
    <property type="match status" value="1"/>
</dbReference>
<dbReference type="PROSITE" id="PS51371">
    <property type="entry name" value="CBS"/>
    <property type="match status" value="2"/>
</dbReference>
<feature type="domain" description="CBS" evidence="2">
    <location>
        <begin position="7"/>
        <end position="64"/>
    </location>
</feature>
<proteinExistence type="predicted"/>
<protein>
    <recommendedName>
        <fullName evidence="2">CBS domain-containing protein</fullName>
    </recommendedName>
</protein>
<dbReference type="Pfam" id="PF00571">
    <property type="entry name" value="CBS"/>
    <property type="match status" value="2"/>
</dbReference>
<dbReference type="PANTHER" id="PTHR43080:SF2">
    <property type="entry name" value="CBS DOMAIN-CONTAINING PROTEIN"/>
    <property type="match status" value="1"/>
</dbReference>